<comment type="subunit">
    <text evidence="3">F-type ATPases have 2 components, CF(1) - the catalytic core - and CF(0) - the membrane proton channel.</text>
</comment>
<dbReference type="GO" id="GO:0031966">
    <property type="term" value="C:mitochondrial membrane"/>
    <property type="evidence" value="ECO:0007669"/>
    <property type="project" value="UniProtKB-SubCell"/>
</dbReference>
<proteinExistence type="inferred from homology"/>
<keyword evidence="9 12" id="KW-0406">Ion transport</keyword>
<evidence type="ECO:0000256" key="8">
    <source>
        <dbReference type="ARBA" id="ARBA00022989"/>
    </source>
</evidence>
<dbReference type="EMBL" id="KJ754502">
    <property type="protein sequence ID" value="AII41673.1"/>
    <property type="molecule type" value="Genomic_DNA"/>
</dbReference>
<dbReference type="InterPro" id="IPR001421">
    <property type="entry name" value="ATP8_metazoa"/>
</dbReference>
<gene>
    <name evidence="14" type="primary">ATP8</name>
</gene>
<reference evidence="14" key="1">
    <citation type="submission" date="2014-04" db="EMBL/GenBank/DDBJ databases">
        <title>The complete mitochondrial genomes of three bristletails (Insecta: Archaeognatha): the paraphyly of Machilidae and insights into Archaeognathan phylogeny.</title>
        <authorList>
            <person name="He K."/>
            <person name="Ma Y."/>
            <person name="Zhang J."/>
        </authorList>
    </citation>
    <scope>NUCLEOTIDE SEQUENCE</scope>
</reference>
<keyword evidence="8 13" id="KW-1133">Transmembrane helix</keyword>
<keyword evidence="7 12" id="KW-0375">Hydrogen ion transport</keyword>
<protein>
    <recommendedName>
        <fullName evidence="12">ATP synthase complex subunit 8</fullName>
    </recommendedName>
</protein>
<comment type="subcellular location">
    <subcellularLocation>
        <location evidence="1 12">Mitochondrion membrane</location>
        <topology evidence="1 12">Single-pass membrane protein</topology>
    </subcellularLocation>
</comment>
<comment type="similarity">
    <text evidence="2 12">Belongs to the ATPase protein 8 family.</text>
</comment>
<evidence type="ECO:0000256" key="12">
    <source>
        <dbReference type="RuleBase" id="RU003661"/>
    </source>
</evidence>
<evidence type="ECO:0000256" key="2">
    <source>
        <dbReference type="ARBA" id="ARBA00008892"/>
    </source>
</evidence>
<keyword evidence="10 12" id="KW-0496">Mitochondrion</keyword>
<evidence type="ECO:0000256" key="9">
    <source>
        <dbReference type="ARBA" id="ARBA00023065"/>
    </source>
</evidence>
<evidence type="ECO:0000256" key="13">
    <source>
        <dbReference type="SAM" id="Phobius"/>
    </source>
</evidence>
<evidence type="ECO:0000256" key="5">
    <source>
        <dbReference type="ARBA" id="ARBA00022547"/>
    </source>
</evidence>
<evidence type="ECO:0000256" key="10">
    <source>
        <dbReference type="ARBA" id="ARBA00023128"/>
    </source>
</evidence>
<evidence type="ECO:0000256" key="1">
    <source>
        <dbReference type="ARBA" id="ARBA00004304"/>
    </source>
</evidence>
<dbReference type="GO" id="GO:0045259">
    <property type="term" value="C:proton-transporting ATP synthase complex"/>
    <property type="evidence" value="ECO:0007669"/>
    <property type="project" value="UniProtKB-KW"/>
</dbReference>
<evidence type="ECO:0000256" key="7">
    <source>
        <dbReference type="ARBA" id="ARBA00022781"/>
    </source>
</evidence>
<name>A0A0B4N4Y5_9INSE</name>
<keyword evidence="5 12" id="KW-0138">CF(0)</keyword>
<evidence type="ECO:0000256" key="11">
    <source>
        <dbReference type="ARBA" id="ARBA00023136"/>
    </source>
</evidence>
<dbReference type="Pfam" id="PF00895">
    <property type="entry name" value="ATP-synt_8"/>
    <property type="match status" value="1"/>
</dbReference>
<organism evidence="14">
    <name type="scientific">Pedetontinus luanchuanensis</name>
    <dbReference type="NCBI Taxonomy" id="1527581"/>
    <lineage>
        <taxon>Eukaryota</taxon>
        <taxon>Metazoa</taxon>
        <taxon>Ecdysozoa</taxon>
        <taxon>Arthropoda</taxon>
        <taxon>Hexapoda</taxon>
        <taxon>Insecta</taxon>
        <taxon>Monocondylia</taxon>
        <taxon>Archaeognatha</taxon>
        <taxon>Machilidae</taxon>
        <taxon>Pedetontinus</taxon>
    </lineage>
</organism>
<accession>A0A0B4N4Y5</accession>
<keyword evidence="4 12" id="KW-0813">Transport</keyword>
<evidence type="ECO:0000313" key="14">
    <source>
        <dbReference type="EMBL" id="AII41673.1"/>
    </source>
</evidence>
<feature type="transmembrane region" description="Helical" evidence="13">
    <location>
        <begin position="6"/>
        <end position="29"/>
    </location>
</feature>
<geneLocation type="mitochondrion" evidence="14"/>
<keyword evidence="11 13" id="KW-0472">Membrane</keyword>
<dbReference type="GO" id="GO:0015986">
    <property type="term" value="P:proton motive force-driven ATP synthesis"/>
    <property type="evidence" value="ECO:0007669"/>
    <property type="project" value="InterPro"/>
</dbReference>
<dbReference type="AlphaFoldDB" id="A0A0B4N4Y5"/>
<keyword evidence="6 12" id="KW-0812">Transmembrane</keyword>
<sequence length="53" mass="6512">MPQMSPLSWLMLFIMFSMTYLSFLIMNYFNKHMPFKSVSKNKNLESQTLNWKW</sequence>
<dbReference type="GO" id="GO:0015078">
    <property type="term" value="F:proton transmembrane transporter activity"/>
    <property type="evidence" value="ECO:0007669"/>
    <property type="project" value="InterPro"/>
</dbReference>
<evidence type="ECO:0000256" key="6">
    <source>
        <dbReference type="ARBA" id="ARBA00022692"/>
    </source>
</evidence>
<evidence type="ECO:0000256" key="3">
    <source>
        <dbReference type="ARBA" id="ARBA00011291"/>
    </source>
</evidence>
<evidence type="ECO:0000256" key="4">
    <source>
        <dbReference type="ARBA" id="ARBA00022448"/>
    </source>
</evidence>